<feature type="chain" id="PRO_5035149012" description="C1q domain-containing protein" evidence="5">
    <location>
        <begin position="24"/>
        <end position="312"/>
    </location>
</feature>
<dbReference type="InterPro" id="IPR001073">
    <property type="entry name" value="C1q_dom"/>
</dbReference>
<keyword evidence="8" id="KW-1185">Reference proteome</keyword>
<dbReference type="PROSITE" id="PS50871">
    <property type="entry name" value="C1Q"/>
    <property type="match status" value="1"/>
</dbReference>
<comment type="subcellular location">
    <subcellularLocation>
        <location evidence="1">Secreted</location>
    </subcellularLocation>
</comment>
<comment type="caution">
    <text evidence="7">The sequence shown here is derived from an EMBL/GenBank/DDBJ whole genome shotgun (WGS) entry which is preliminary data.</text>
</comment>
<protein>
    <recommendedName>
        <fullName evidence="6">C1q domain-containing protein</fullName>
    </recommendedName>
</protein>
<evidence type="ECO:0000256" key="3">
    <source>
        <dbReference type="ARBA" id="ARBA00022729"/>
    </source>
</evidence>
<reference evidence="7" key="1">
    <citation type="submission" date="2021-11" db="EMBL/GenBank/DDBJ databases">
        <authorList>
            <person name="Schell T."/>
        </authorList>
    </citation>
    <scope>NUCLEOTIDE SEQUENCE</scope>
    <source>
        <strain evidence="7">M5</strain>
    </source>
</reference>
<keyword evidence="3 5" id="KW-0732">Signal</keyword>
<dbReference type="OrthoDB" id="6336985at2759"/>
<accession>A0A8J2RRT0</accession>
<evidence type="ECO:0000256" key="4">
    <source>
        <dbReference type="SAM" id="Coils"/>
    </source>
</evidence>
<keyword evidence="4" id="KW-0175">Coiled coil</keyword>
<feature type="signal peptide" evidence="5">
    <location>
        <begin position="1"/>
        <end position="23"/>
    </location>
</feature>
<dbReference type="Gene3D" id="2.60.120.40">
    <property type="match status" value="1"/>
</dbReference>
<dbReference type="InterPro" id="IPR050822">
    <property type="entry name" value="Cerebellin_Synaptic_Org"/>
</dbReference>
<dbReference type="SUPFAM" id="SSF49842">
    <property type="entry name" value="TNF-like"/>
    <property type="match status" value="1"/>
</dbReference>
<dbReference type="EMBL" id="CAKKLH010000235">
    <property type="protein sequence ID" value="CAH0106850.1"/>
    <property type="molecule type" value="Genomic_DNA"/>
</dbReference>
<evidence type="ECO:0000313" key="7">
    <source>
        <dbReference type="EMBL" id="CAH0106850.1"/>
    </source>
</evidence>
<dbReference type="PANTHER" id="PTHR22923">
    <property type="entry name" value="CEREBELLIN-RELATED"/>
    <property type="match status" value="1"/>
</dbReference>
<evidence type="ECO:0000259" key="6">
    <source>
        <dbReference type="PROSITE" id="PS50871"/>
    </source>
</evidence>
<evidence type="ECO:0000256" key="1">
    <source>
        <dbReference type="ARBA" id="ARBA00004613"/>
    </source>
</evidence>
<dbReference type="GO" id="GO:0005615">
    <property type="term" value="C:extracellular space"/>
    <property type="evidence" value="ECO:0007669"/>
    <property type="project" value="TreeGrafter"/>
</dbReference>
<evidence type="ECO:0000313" key="8">
    <source>
        <dbReference type="Proteomes" id="UP000789390"/>
    </source>
</evidence>
<name>A0A8J2RRT0_9CRUS</name>
<gene>
    <name evidence="7" type="ORF">DGAL_LOCUS10012</name>
</gene>
<dbReference type="Proteomes" id="UP000789390">
    <property type="component" value="Unassembled WGS sequence"/>
</dbReference>
<proteinExistence type="predicted"/>
<evidence type="ECO:0000256" key="2">
    <source>
        <dbReference type="ARBA" id="ARBA00022525"/>
    </source>
</evidence>
<feature type="coiled-coil region" evidence="4">
    <location>
        <begin position="50"/>
        <end position="80"/>
    </location>
</feature>
<dbReference type="PANTHER" id="PTHR22923:SF62">
    <property type="entry name" value="CVP18"/>
    <property type="match status" value="1"/>
</dbReference>
<sequence length="312" mass="34776">MARFSVMLTLLVGLTCLATFIKADGLTVEKQLELLNENHVKMQGMFSAQVTQLEAKVNRLEALEIKVQQQEFLIRAMQRDSSSRAVASIESRSAGSNATLRQGTPQIPRSCADLKSMGHVSSGLFSIMGAKSVEKVFCNFCKQSTDSGFQTWIGIEEVKSSPTYFMVQLVQNFRQQNVPIPFDVESVNIGKAMNLKTGKFTAPRAGTYFFSFTGWVYFPPVPLKDDFNVYLYLNGKEIIRGHVNEMTNNKQVFGELMETFAMSATLTLQPGDQIWLMVVYSSPNLVLAGSNVTTFTGFMLQEEISQSVKLSF</sequence>
<dbReference type="AlphaFoldDB" id="A0A8J2RRT0"/>
<evidence type="ECO:0000256" key="5">
    <source>
        <dbReference type="SAM" id="SignalP"/>
    </source>
</evidence>
<keyword evidence="2" id="KW-0964">Secreted</keyword>
<dbReference type="SMART" id="SM00110">
    <property type="entry name" value="C1Q"/>
    <property type="match status" value="1"/>
</dbReference>
<organism evidence="7 8">
    <name type="scientific">Daphnia galeata</name>
    <dbReference type="NCBI Taxonomy" id="27404"/>
    <lineage>
        <taxon>Eukaryota</taxon>
        <taxon>Metazoa</taxon>
        <taxon>Ecdysozoa</taxon>
        <taxon>Arthropoda</taxon>
        <taxon>Crustacea</taxon>
        <taxon>Branchiopoda</taxon>
        <taxon>Diplostraca</taxon>
        <taxon>Cladocera</taxon>
        <taxon>Anomopoda</taxon>
        <taxon>Daphniidae</taxon>
        <taxon>Daphnia</taxon>
    </lineage>
</organism>
<dbReference type="Pfam" id="PF00386">
    <property type="entry name" value="C1q"/>
    <property type="match status" value="1"/>
</dbReference>
<dbReference type="InterPro" id="IPR008983">
    <property type="entry name" value="Tumour_necrosis_fac-like_dom"/>
</dbReference>
<feature type="domain" description="C1q" evidence="6">
    <location>
        <begin position="158"/>
        <end position="306"/>
    </location>
</feature>